<dbReference type="SUPFAM" id="SSF141371">
    <property type="entry name" value="PilZ domain-like"/>
    <property type="match status" value="1"/>
</dbReference>
<protein>
    <recommendedName>
        <fullName evidence="5">Flagellar brake protein YcgR</fullName>
    </recommendedName>
</protein>
<dbReference type="Proteomes" id="UP000075737">
    <property type="component" value="Unassembled WGS sequence"/>
</dbReference>
<evidence type="ECO:0000259" key="2">
    <source>
        <dbReference type="Pfam" id="PF12945"/>
    </source>
</evidence>
<evidence type="ECO:0008006" key="5">
    <source>
        <dbReference type="Google" id="ProtNLM"/>
    </source>
</evidence>
<dbReference type="InterPro" id="IPR009926">
    <property type="entry name" value="T3SS_YcgR_PilZN"/>
</dbReference>
<dbReference type="EMBL" id="LOHZ01000042">
    <property type="protein sequence ID" value="KYO64566.1"/>
    <property type="molecule type" value="Genomic_DNA"/>
</dbReference>
<name>A0A162M8Z9_9FIRM</name>
<sequence length="211" mass="25120">MKEKLMVGMKIEIEIQRAEENLNFLTKIEEIKEKSLILGMPIYKGNYFFINLLEEVNIYYSINDLFYFLKGKVIDKSYIPLPVIEVEILEGPKRIQRRNFFRIPVTLKIKAKNINSINWCVAYIKNISGGGALLHTYLECNKNDILELRIPIDKEILEVKARVVRVEKNIMRYINPFEIAVEYYDISEKDRDKIIKFIMQEQRKLRKKGYF</sequence>
<dbReference type="GO" id="GO:0035438">
    <property type="term" value="F:cyclic-di-GMP binding"/>
    <property type="evidence" value="ECO:0007669"/>
    <property type="project" value="InterPro"/>
</dbReference>
<feature type="domain" description="Type III secretion system flagellar brake protein YcgR PilZN" evidence="2">
    <location>
        <begin position="7"/>
        <end position="87"/>
    </location>
</feature>
<proteinExistence type="predicted"/>
<keyword evidence="4" id="KW-1185">Reference proteome</keyword>
<accession>A0A162M8Z9</accession>
<dbReference type="Pfam" id="PF12945">
    <property type="entry name" value="PilZNR"/>
    <property type="match status" value="1"/>
</dbReference>
<dbReference type="STRING" id="520767.ATZ99_20020"/>
<dbReference type="InterPro" id="IPR009875">
    <property type="entry name" value="PilZ_domain"/>
</dbReference>
<evidence type="ECO:0000259" key="1">
    <source>
        <dbReference type="Pfam" id="PF07238"/>
    </source>
</evidence>
<evidence type="ECO:0000313" key="4">
    <source>
        <dbReference type="Proteomes" id="UP000075737"/>
    </source>
</evidence>
<dbReference type="AlphaFoldDB" id="A0A162M8Z9"/>
<organism evidence="3 4">
    <name type="scientific">Thermovenabulum gondwanense</name>
    <dbReference type="NCBI Taxonomy" id="520767"/>
    <lineage>
        <taxon>Bacteria</taxon>
        <taxon>Bacillati</taxon>
        <taxon>Bacillota</taxon>
        <taxon>Clostridia</taxon>
        <taxon>Thermosediminibacterales</taxon>
        <taxon>Thermosediminibacteraceae</taxon>
        <taxon>Thermovenabulum</taxon>
    </lineage>
</organism>
<gene>
    <name evidence="3" type="ORF">ATZ99_20020</name>
</gene>
<feature type="domain" description="PilZ" evidence="1">
    <location>
        <begin position="96"/>
        <end position="200"/>
    </location>
</feature>
<dbReference type="Gene3D" id="2.40.10.220">
    <property type="entry name" value="predicted glycosyltransferase like domains"/>
    <property type="match status" value="1"/>
</dbReference>
<dbReference type="OrthoDB" id="9783080at2"/>
<dbReference type="Pfam" id="PF07238">
    <property type="entry name" value="PilZ"/>
    <property type="match status" value="1"/>
</dbReference>
<dbReference type="RefSeq" id="WP_068749094.1">
    <property type="nucleotide sequence ID" value="NZ_LOHZ01000042.1"/>
</dbReference>
<comment type="caution">
    <text evidence="3">The sequence shown here is derived from an EMBL/GenBank/DDBJ whole genome shotgun (WGS) entry which is preliminary data.</text>
</comment>
<evidence type="ECO:0000313" key="3">
    <source>
        <dbReference type="EMBL" id="KYO64566.1"/>
    </source>
</evidence>
<reference evidence="3 4" key="1">
    <citation type="submission" date="2015-12" db="EMBL/GenBank/DDBJ databases">
        <title>Draft genome of Thermovenabulum gondwanense isolated from a red thermophilic microbial mat colonisisng an outflow channel of a bore well.</title>
        <authorList>
            <person name="Patel B.K."/>
        </authorList>
    </citation>
    <scope>NUCLEOTIDE SEQUENCE [LARGE SCALE GENOMIC DNA]</scope>
    <source>
        <strain evidence="3 4">R270</strain>
    </source>
</reference>